<reference evidence="1 2" key="1">
    <citation type="submission" date="2020-06" db="EMBL/GenBank/DDBJ databases">
        <authorList>
            <person name="Li R."/>
            <person name="Bekaert M."/>
        </authorList>
    </citation>
    <scope>NUCLEOTIDE SEQUENCE [LARGE SCALE GENOMIC DNA]</scope>
    <source>
        <strain evidence="2">wild</strain>
    </source>
</reference>
<evidence type="ECO:0000313" key="2">
    <source>
        <dbReference type="Proteomes" id="UP000507470"/>
    </source>
</evidence>
<dbReference type="EMBL" id="CACVKT020002879">
    <property type="protein sequence ID" value="CAC5380310.1"/>
    <property type="molecule type" value="Genomic_DNA"/>
</dbReference>
<organism evidence="1 2">
    <name type="scientific">Mytilus coruscus</name>
    <name type="common">Sea mussel</name>
    <dbReference type="NCBI Taxonomy" id="42192"/>
    <lineage>
        <taxon>Eukaryota</taxon>
        <taxon>Metazoa</taxon>
        <taxon>Spiralia</taxon>
        <taxon>Lophotrochozoa</taxon>
        <taxon>Mollusca</taxon>
        <taxon>Bivalvia</taxon>
        <taxon>Autobranchia</taxon>
        <taxon>Pteriomorphia</taxon>
        <taxon>Mytilida</taxon>
        <taxon>Mytiloidea</taxon>
        <taxon>Mytilidae</taxon>
        <taxon>Mytilinae</taxon>
        <taxon>Mytilus</taxon>
    </lineage>
</organism>
<keyword evidence="2" id="KW-1185">Reference proteome</keyword>
<dbReference type="AlphaFoldDB" id="A0A6J8BAE9"/>
<dbReference type="Proteomes" id="UP000507470">
    <property type="component" value="Unassembled WGS sequence"/>
</dbReference>
<protein>
    <submittedName>
        <fullName evidence="1">Uncharacterized protein</fullName>
    </submittedName>
</protein>
<proteinExistence type="predicted"/>
<accession>A0A6J8BAE9</accession>
<gene>
    <name evidence="1" type="ORF">MCOR_16281</name>
</gene>
<name>A0A6J8BAE9_MYTCO</name>
<evidence type="ECO:0000313" key="1">
    <source>
        <dbReference type="EMBL" id="CAC5380310.1"/>
    </source>
</evidence>
<dbReference type="OrthoDB" id="6123763at2759"/>
<sequence>MIASLNLKGDSKGVLNINFKALQTQCLTKLQFDKRSIVKIRCKIYTRQNGENSTLVTEEQKETIYSLFGYYNWDVNLVDSDNEIAKVTTKSTQTSDIVHEEIEDEIEQNQFLIEQDQECEECPFYFCKPCITSENNRQMWWESEPQGRHQRNHSLRKEKYKYFWTMMFHREAWKDDRYLMRKQAALEREPKFKNYTWHKRDIMPNCVLKLVRGWHPNPENITYMGHLWE</sequence>